<dbReference type="EMBL" id="BTGU01000076">
    <property type="protein sequence ID" value="GMN58241.1"/>
    <property type="molecule type" value="Genomic_DNA"/>
</dbReference>
<name>A0AA88DMT2_FICCA</name>
<comment type="caution">
    <text evidence="1">The sequence shown here is derived from an EMBL/GenBank/DDBJ whole genome shotgun (WGS) entry which is preliminary data.</text>
</comment>
<keyword evidence="2" id="KW-1185">Reference proteome</keyword>
<organism evidence="1 2">
    <name type="scientific">Ficus carica</name>
    <name type="common">Common fig</name>
    <dbReference type="NCBI Taxonomy" id="3494"/>
    <lineage>
        <taxon>Eukaryota</taxon>
        <taxon>Viridiplantae</taxon>
        <taxon>Streptophyta</taxon>
        <taxon>Embryophyta</taxon>
        <taxon>Tracheophyta</taxon>
        <taxon>Spermatophyta</taxon>
        <taxon>Magnoliopsida</taxon>
        <taxon>eudicotyledons</taxon>
        <taxon>Gunneridae</taxon>
        <taxon>Pentapetalae</taxon>
        <taxon>rosids</taxon>
        <taxon>fabids</taxon>
        <taxon>Rosales</taxon>
        <taxon>Moraceae</taxon>
        <taxon>Ficeae</taxon>
        <taxon>Ficus</taxon>
    </lineage>
</organism>
<protein>
    <submittedName>
        <fullName evidence="1">Uncharacterized protein</fullName>
    </submittedName>
</protein>
<accession>A0AA88DMT2</accession>
<proteinExistence type="predicted"/>
<evidence type="ECO:0000313" key="1">
    <source>
        <dbReference type="EMBL" id="GMN58241.1"/>
    </source>
</evidence>
<gene>
    <name evidence="1" type="ORF">TIFTF001_027344</name>
</gene>
<dbReference type="Proteomes" id="UP001187192">
    <property type="component" value="Unassembled WGS sequence"/>
</dbReference>
<dbReference type="AlphaFoldDB" id="A0AA88DMT2"/>
<evidence type="ECO:0000313" key="2">
    <source>
        <dbReference type="Proteomes" id="UP001187192"/>
    </source>
</evidence>
<sequence length="63" mass="7189">MRECGCLCDSDELDGSSLLCNDGEAWIPISVASNFSFPLAKLQQRTHNLAPSRSNWLREHRRR</sequence>
<reference evidence="1" key="1">
    <citation type="submission" date="2023-07" db="EMBL/GenBank/DDBJ databases">
        <title>draft genome sequence of fig (Ficus carica).</title>
        <authorList>
            <person name="Takahashi T."/>
            <person name="Nishimura K."/>
        </authorList>
    </citation>
    <scope>NUCLEOTIDE SEQUENCE</scope>
</reference>